<proteinExistence type="predicted"/>
<sequence>MEEMKRDLGTTCRLEADVLVDLQFCRASKLACESESRGGTDSRWILNGVRRQCVAMGFTAASYAAAIWRAALESAGERRPQRLNECAREWGWRRTERNPKGNELGL</sequence>
<dbReference type="AlphaFoldDB" id="A0A6G1C451"/>
<name>A0A6G1C451_9ORYZ</name>
<protein>
    <submittedName>
        <fullName evidence="1">Uncharacterized protein</fullName>
    </submittedName>
</protein>
<dbReference type="Proteomes" id="UP000479710">
    <property type="component" value="Unassembled WGS sequence"/>
</dbReference>
<evidence type="ECO:0000313" key="1">
    <source>
        <dbReference type="EMBL" id="KAF0894942.1"/>
    </source>
</evidence>
<gene>
    <name evidence="1" type="ORF">E2562_004938</name>
</gene>
<comment type="caution">
    <text evidence="1">The sequence shown here is derived from an EMBL/GenBank/DDBJ whole genome shotgun (WGS) entry which is preliminary data.</text>
</comment>
<evidence type="ECO:0000313" key="2">
    <source>
        <dbReference type="Proteomes" id="UP000479710"/>
    </source>
</evidence>
<dbReference type="EMBL" id="SPHZ02000010">
    <property type="protein sequence ID" value="KAF0894942.1"/>
    <property type="molecule type" value="Genomic_DNA"/>
</dbReference>
<reference evidence="1 2" key="1">
    <citation type="submission" date="2019-11" db="EMBL/GenBank/DDBJ databases">
        <title>Whole genome sequence of Oryza granulata.</title>
        <authorList>
            <person name="Li W."/>
        </authorList>
    </citation>
    <scope>NUCLEOTIDE SEQUENCE [LARGE SCALE GENOMIC DNA]</scope>
    <source>
        <strain evidence="2">cv. Menghai</strain>
        <tissue evidence="1">Leaf</tissue>
    </source>
</reference>
<accession>A0A6G1C451</accession>
<keyword evidence="2" id="KW-1185">Reference proteome</keyword>
<organism evidence="1 2">
    <name type="scientific">Oryza meyeriana var. granulata</name>
    <dbReference type="NCBI Taxonomy" id="110450"/>
    <lineage>
        <taxon>Eukaryota</taxon>
        <taxon>Viridiplantae</taxon>
        <taxon>Streptophyta</taxon>
        <taxon>Embryophyta</taxon>
        <taxon>Tracheophyta</taxon>
        <taxon>Spermatophyta</taxon>
        <taxon>Magnoliopsida</taxon>
        <taxon>Liliopsida</taxon>
        <taxon>Poales</taxon>
        <taxon>Poaceae</taxon>
        <taxon>BOP clade</taxon>
        <taxon>Oryzoideae</taxon>
        <taxon>Oryzeae</taxon>
        <taxon>Oryzinae</taxon>
        <taxon>Oryza</taxon>
        <taxon>Oryza meyeriana</taxon>
    </lineage>
</organism>